<organism evidence="4 5">
    <name type="scientific">Aedes albopictus</name>
    <name type="common">Asian tiger mosquito</name>
    <name type="synonym">Stegomyia albopicta</name>
    <dbReference type="NCBI Taxonomy" id="7160"/>
    <lineage>
        <taxon>Eukaryota</taxon>
        <taxon>Metazoa</taxon>
        <taxon>Ecdysozoa</taxon>
        <taxon>Arthropoda</taxon>
        <taxon>Hexapoda</taxon>
        <taxon>Insecta</taxon>
        <taxon>Pterygota</taxon>
        <taxon>Neoptera</taxon>
        <taxon>Endopterygota</taxon>
        <taxon>Diptera</taxon>
        <taxon>Nematocera</taxon>
        <taxon>Culicoidea</taxon>
        <taxon>Culicidae</taxon>
        <taxon>Culicinae</taxon>
        <taxon>Aedini</taxon>
        <taxon>Aedes</taxon>
        <taxon>Stegomyia</taxon>
    </lineage>
</organism>
<dbReference type="InterPro" id="IPR001878">
    <property type="entry name" value="Znf_CCHC"/>
</dbReference>
<evidence type="ECO:0000313" key="4">
    <source>
        <dbReference type="EnsemblMetazoa" id="AALFPA23_016512.P24073"/>
    </source>
</evidence>
<feature type="domain" description="CCHC-type" evidence="3">
    <location>
        <begin position="236"/>
        <end position="249"/>
    </location>
</feature>
<evidence type="ECO:0000259" key="3">
    <source>
        <dbReference type="PROSITE" id="PS50158"/>
    </source>
</evidence>
<dbReference type="PROSITE" id="PS50158">
    <property type="entry name" value="ZF_CCHC"/>
    <property type="match status" value="1"/>
</dbReference>
<keyword evidence="1" id="KW-0862">Zinc</keyword>
<dbReference type="RefSeq" id="XP_062706850.1">
    <property type="nucleotide sequence ID" value="XM_062850866.1"/>
</dbReference>
<accession>A0ABM1ZA40</accession>
<feature type="region of interest" description="Disordered" evidence="2">
    <location>
        <begin position="290"/>
        <end position="309"/>
    </location>
</feature>
<dbReference type="RefSeq" id="XP_062706851.1">
    <property type="nucleotide sequence ID" value="XM_062850867.1"/>
</dbReference>
<evidence type="ECO:0000256" key="2">
    <source>
        <dbReference type="SAM" id="MobiDB-lite"/>
    </source>
</evidence>
<dbReference type="EnsemblMetazoa" id="AALFPA23_016512.R24073">
    <property type="protein sequence ID" value="AALFPA23_016512.P24073"/>
    <property type="gene ID" value="AALFPA23_016512"/>
</dbReference>
<dbReference type="Proteomes" id="UP000069940">
    <property type="component" value="Unassembled WGS sequence"/>
</dbReference>
<reference evidence="5" key="1">
    <citation type="journal article" date="2015" name="Proc. Natl. Acad. Sci. U.S.A.">
        <title>Genome sequence of the Asian Tiger mosquito, Aedes albopictus, reveals insights into its biology, genetics, and evolution.</title>
        <authorList>
            <person name="Chen X.G."/>
            <person name="Jiang X."/>
            <person name="Gu J."/>
            <person name="Xu M."/>
            <person name="Wu Y."/>
            <person name="Deng Y."/>
            <person name="Zhang C."/>
            <person name="Bonizzoni M."/>
            <person name="Dermauw W."/>
            <person name="Vontas J."/>
            <person name="Armbruster P."/>
            <person name="Huang X."/>
            <person name="Yang Y."/>
            <person name="Zhang H."/>
            <person name="He W."/>
            <person name="Peng H."/>
            <person name="Liu Y."/>
            <person name="Wu K."/>
            <person name="Chen J."/>
            <person name="Lirakis M."/>
            <person name="Topalis P."/>
            <person name="Van Leeuwen T."/>
            <person name="Hall A.B."/>
            <person name="Jiang X."/>
            <person name="Thorpe C."/>
            <person name="Mueller R.L."/>
            <person name="Sun C."/>
            <person name="Waterhouse R.M."/>
            <person name="Yan G."/>
            <person name="Tu Z.J."/>
            <person name="Fang X."/>
            <person name="James A.A."/>
        </authorList>
    </citation>
    <scope>NUCLEOTIDE SEQUENCE [LARGE SCALE GENOMIC DNA]</scope>
    <source>
        <strain evidence="5">Foshan</strain>
    </source>
</reference>
<name>A0ABM1ZA40_AEDAL</name>
<proteinExistence type="predicted"/>
<dbReference type="RefSeq" id="XP_062706849.1">
    <property type="nucleotide sequence ID" value="XM_062850865.1"/>
</dbReference>
<keyword evidence="5" id="KW-1185">Reference proteome</keyword>
<reference evidence="4" key="2">
    <citation type="submission" date="2025-05" db="UniProtKB">
        <authorList>
            <consortium name="EnsemblMetazoa"/>
        </authorList>
    </citation>
    <scope>IDENTIFICATION</scope>
    <source>
        <strain evidence="4">Foshan</strain>
    </source>
</reference>
<dbReference type="InterPro" id="IPR036875">
    <property type="entry name" value="Znf_CCHC_sf"/>
</dbReference>
<sequence length="309" mass="36262">MALIGTVDPYVPNTSFSNYVEHFEYFFSVNAITDDKKKDLFMNLCGMAVFNELKLLYPATDLKTLSYAEITKKLKERFDRVESEVVLRYKFRCRMQSPSESGENYILAVKLLAEQCDFGEFRDSAIRDQLIYGVYDKDLQRQLLNEDNLLLKTAEKLIKNRDLVSSRAMAINAENVNSVRFRLGRRDARYERRYDVYRRNDRSRSRNRDRYTWNDRGRSDLDRRSPGKGRYANFTCFFCKQKGHVQKNCYRFKNSQRGAVNAVKDDADRESDSENVHDYFKRLRVEYDTENESTDLVGESPDLGPQGAD</sequence>
<protein>
    <recommendedName>
        <fullName evidence="3">CCHC-type domain-containing protein</fullName>
    </recommendedName>
</protein>
<dbReference type="EnsemblMetazoa" id="AALFPA23_016512.R24070">
    <property type="protein sequence ID" value="AALFPA23_016512.P24070"/>
    <property type="gene ID" value="AALFPA23_016512"/>
</dbReference>
<keyword evidence="1" id="KW-0863">Zinc-finger</keyword>
<evidence type="ECO:0000256" key="1">
    <source>
        <dbReference type="PROSITE-ProRule" id="PRU00047"/>
    </source>
</evidence>
<dbReference type="PANTHER" id="PTHR33198:SF19">
    <property type="entry name" value="CCHC-TYPE DOMAIN-CONTAINING PROTEIN"/>
    <property type="match status" value="1"/>
</dbReference>
<dbReference type="EnsemblMetazoa" id="AALFPA23_016512.R24071">
    <property type="protein sequence ID" value="AALFPA23_016512.P24071"/>
    <property type="gene ID" value="AALFPA23_016512"/>
</dbReference>
<dbReference type="SUPFAM" id="SSF57756">
    <property type="entry name" value="Retrovirus zinc finger-like domains"/>
    <property type="match status" value="1"/>
</dbReference>
<keyword evidence="1" id="KW-0479">Metal-binding</keyword>
<feature type="region of interest" description="Disordered" evidence="2">
    <location>
        <begin position="205"/>
        <end position="225"/>
    </location>
</feature>
<evidence type="ECO:0000313" key="5">
    <source>
        <dbReference type="Proteomes" id="UP000069940"/>
    </source>
</evidence>
<dbReference type="GeneID" id="109430560"/>
<dbReference type="PANTHER" id="PTHR33198">
    <property type="entry name" value="ANK_REP_REGION DOMAIN-CONTAINING PROTEIN-RELATED"/>
    <property type="match status" value="1"/>
</dbReference>